<dbReference type="InterPro" id="IPR000242">
    <property type="entry name" value="PTP_cat"/>
</dbReference>
<dbReference type="EC" id="3.1.3.48" evidence="1"/>
<dbReference type="Proteomes" id="UP000472266">
    <property type="component" value="Unplaced"/>
</dbReference>
<dbReference type="SUPFAM" id="SSF52799">
    <property type="entry name" value="(Phosphotyrosine protein) phosphatases II"/>
    <property type="match status" value="1"/>
</dbReference>
<evidence type="ECO:0000313" key="5">
    <source>
        <dbReference type="Ensembl" id="ENSSHBP00005019954.1"/>
    </source>
</evidence>
<protein>
    <recommendedName>
        <fullName evidence="1">protein-tyrosine-phosphatase</fullName>
        <ecNumber evidence="1">3.1.3.48</ecNumber>
    </recommendedName>
</protein>
<dbReference type="GO" id="GO:0030054">
    <property type="term" value="C:cell junction"/>
    <property type="evidence" value="ECO:0007669"/>
    <property type="project" value="TreeGrafter"/>
</dbReference>
<dbReference type="PANTHER" id="PTHR46198">
    <property type="entry name" value="PROTEIN-TYROSINE-PHOSPHATASE"/>
    <property type="match status" value="1"/>
</dbReference>
<dbReference type="AlphaFoldDB" id="A0A672UXD7"/>
<keyword evidence="6" id="KW-1185">Reference proteome</keyword>
<sequence length="178" mass="19739">MVELEIPGRASKDRYKTILPNPESRVCLRRWPGDRLPSHIRAPLQHHCAWQGYAGRPREYIATQGPMLNTVTDFWEMVWQEEVPLIVMITELQEHKEVPLSLPRPWPSSPARSKGWGGVITPIKGSARPNVGSEHALAFSAVFSEGIPSHVEVESPRAAALAPSSKASPPHVLRACFG</sequence>
<reference evidence="5" key="2">
    <citation type="submission" date="2025-09" db="UniProtKB">
        <authorList>
            <consortium name="Ensembl"/>
        </authorList>
    </citation>
    <scope>IDENTIFICATION</scope>
</reference>
<evidence type="ECO:0000256" key="3">
    <source>
        <dbReference type="ARBA" id="ARBA00022912"/>
    </source>
</evidence>
<evidence type="ECO:0000259" key="4">
    <source>
        <dbReference type="PROSITE" id="PS50055"/>
    </source>
</evidence>
<dbReference type="GO" id="GO:0005886">
    <property type="term" value="C:plasma membrane"/>
    <property type="evidence" value="ECO:0007669"/>
    <property type="project" value="TreeGrafter"/>
</dbReference>
<dbReference type="GeneTree" id="ENSGT00940000160979"/>
<dbReference type="GO" id="GO:0019901">
    <property type="term" value="F:protein kinase binding"/>
    <property type="evidence" value="ECO:0007669"/>
    <property type="project" value="TreeGrafter"/>
</dbReference>
<organism evidence="5 6">
    <name type="scientific">Strigops habroptila</name>
    <name type="common">Kakapo</name>
    <dbReference type="NCBI Taxonomy" id="2489341"/>
    <lineage>
        <taxon>Eukaryota</taxon>
        <taxon>Metazoa</taxon>
        <taxon>Chordata</taxon>
        <taxon>Craniata</taxon>
        <taxon>Vertebrata</taxon>
        <taxon>Euteleostomi</taxon>
        <taxon>Archelosauria</taxon>
        <taxon>Archosauria</taxon>
        <taxon>Dinosauria</taxon>
        <taxon>Saurischia</taxon>
        <taxon>Theropoda</taxon>
        <taxon>Coelurosauria</taxon>
        <taxon>Aves</taxon>
        <taxon>Neognathae</taxon>
        <taxon>Neoaves</taxon>
        <taxon>Telluraves</taxon>
        <taxon>Australaves</taxon>
        <taxon>Psittaciformes</taxon>
        <taxon>Psittacidae</taxon>
        <taxon>Strigops</taxon>
    </lineage>
</organism>
<evidence type="ECO:0000313" key="6">
    <source>
        <dbReference type="Proteomes" id="UP000472266"/>
    </source>
</evidence>
<dbReference type="GO" id="GO:0004725">
    <property type="term" value="F:protein tyrosine phosphatase activity"/>
    <property type="evidence" value="ECO:0007669"/>
    <property type="project" value="UniProtKB-EC"/>
</dbReference>
<evidence type="ECO:0000256" key="2">
    <source>
        <dbReference type="ARBA" id="ARBA00022801"/>
    </source>
</evidence>
<dbReference type="PROSITE" id="PS50055">
    <property type="entry name" value="TYR_PHOSPHATASE_PTP"/>
    <property type="match status" value="1"/>
</dbReference>
<dbReference type="Gene3D" id="3.90.190.10">
    <property type="entry name" value="Protein tyrosine phosphatase superfamily"/>
    <property type="match status" value="1"/>
</dbReference>
<dbReference type="InterPro" id="IPR029021">
    <property type="entry name" value="Prot-tyrosine_phosphatase-like"/>
</dbReference>
<keyword evidence="2" id="KW-0378">Hydrolase</keyword>
<evidence type="ECO:0000256" key="1">
    <source>
        <dbReference type="ARBA" id="ARBA00013064"/>
    </source>
</evidence>
<name>A0A672UXD7_STRHB</name>
<dbReference type="Pfam" id="PF00102">
    <property type="entry name" value="Y_phosphatase"/>
    <property type="match status" value="1"/>
</dbReference>
<keyword evidence="3" id="KW-0904">Protein phosphatase</keyword>
<reference evidence="5" key="1">
    <citation type="submission" date="2025-08" db="UniProtKB">
        <authorList>
            <consortium name="Ensembl"/>
        </authorList>
    </citation>
    <scope>IDENTIFICATION</scope>
</reference>
<dbReference type="GO" id="GO:0007165">
    <property type="term" value="P:signal transduction"/>
    <property type="evidence" value="ECO:0007669"/>
    <property type="project" value="TreeGrafter"/>
</dbReference>
<dbReference type="Ensembl" id="ENSSHBT00005023817.1">
    <property type="protein sequence ID" value="ENSSHBP00005019954.1"/>
    <property type="gene ID" value="ENSSHBG00005017061.1"/>
</dbReference>
<dbReference type="PANTHER" id="PTHR46198:SF3">
    <property type="entry name" value="PROTEIN-TYROSINE-PHOSPHATASE"/>
    <property type="match status" value="1"/>
</dbReference>
<accession>A0A672UXD7</accession>
<dbReference type="InParanoid" id="A0A672UXD7"/>
<feature type="domain" description="Tyrosine-protein phosphatase" evidence="4">
    <location>
        <begin position="1"/>
        <end position="119"/>
    </location>
</feature>
<dbReference type="GO" id="GO:0005829">
    <property type="term" value="C:cytosol"/>
    <property type="evidence" value="ECO:0007669"/>
    <property type="project" value="TreeGrafter"/>
</dbReference>
<proteinExistence type="predicted"/>
<dbReference type="InterPro" id="IPR008356">
    <property type="entry name" value="Tyr_Pase_KIM-con"/>
</dbReference>